<dbReference type="Pfam" id="PF00534">
    <property type="entry name" value="Glycos_transf_1"/>
    <property type="match status" value="1"/>
</dbReference>
<dbReference type="InterPro" id="IPR001296">
    <property type="entry name" value="Glyco_trans_1"/>
</dbReference>
<reference evidence="4 5" key="1">
    <citation type="submission" date="2019-03" db="EMBL/GenBank/DDBJ databases">
        <title>Genomic Encyclopedia of Type Strains, Phase IV (KMG-IV): sequencing the most valuable type-strain genomes for metagenomic binning, comparative biology and taxonomic classification.</title>
        <authorList>
            <person name="Goeker M."/>
        </authorList>
    </citation>
    <scope>NUCLEOTIDE SEQUENCE [LARGE SCALE GENOMIC DNA]</scope>
    <source>
        <strain evidence="4 5">DSM 103923</strain>
    </source>
</reference>
<dbReference type="AlphaFoldDB" id="A0A4R3JVH5"/>
<evidence type="ECO:0000313" key="5">
    <source>
        <dbReference type="Proteomes" id="UP000295135"/>
    </source>
</evidence>
<dbReference type="SUPFAM" id="SSF53756">
    <property type="entry name" value="UDP-Glycosyltransferase/glycogen phosphorylase"/>
    <property type="match status" value="1"/>
</dbReference>
<evidence type="ECO:0000256" key="1">
    <source>
        <dbReference type="ARBA" id="ARBA00022676"/>
    </source>
</evidence>
<keyword evidence="1" id="KW-0328">Glycosyltransferase</keyword>
<dbReference type="Proteomes" id="UP000295135">
    <property type="component" value="Unassembled WGS sequence"/>
</dbReference>
<proteinExistence type="predicted"/>
<dbReference type="RefSeq" id="WP_126463681.1">
    <property type="nucleotide sequence ID" value="NZ_AP018721.1"/>
</dbReference>
<dbReference type="Gene3D" id="3.40.50.2000">
    <property type="entry name" value="Glycogen Phosphorylase B"/>
    <property type="match status" value="2"/>
</dbReference>
<dbReference type="PANTHER" id="PTHR12526:SF510">
    <property type="entry name" value="D-INOSITOL 3-PHOSPHATE GLYCOSYLTRANSFERASE"/>
    <property type="match status" value="1"/>
</dbReference>
<evidence type="ECO:0000313" key="4">
    <source>
        <dbReference type="EMBL" id="TCS71933.1"/>
    </source>
</evidence>
<keyword evidence="2 4" id="KW-0808">Transferase</keyword>
<dbReference type="EMBL" id="SLZY01000007">
    <property type="protein sequence ID" value="TCS71933.1"/>
    <property type="molecule type" value="Genomic_DNA"/>
</dbReference>
<protein>
    <submittedName>
        <fullName evidence="4">Glycosyltransferase involved in cell wall biosynthesis</fullName>
    </submittedName>
</protein>
<dbReference type="PANTHER" id="PTHR12526">
    <property type="entry name" value="GLYCOSYLTRANSFERASE"/>
    <property type="match status" value="1"/>
</dbReference>
<evidence type="ECO:0000256" key="2">
    <source>
        <dbReference type="ARBA" id="ARBA00022679"/>
    </source>
</evidence>
<dbReference type="CDD" id="cd03801">
    <property type="entry name" value="GT4_PimA-like"/>
    <property type="match status" value="1"/>
</dbReference>
<organism evidence="4 5">
    <name type="scientific">Sulfuritortus calidifontis</name>
    <dbReference type="NCBI Taxonomy" id="1914471"/>
    <lineage>
        <taxon>Bacteria</taxon>
        <taxon>Pseudomonadati</taxon>
        <taxon>Pseudomonadota</taxon>
        <taxon>Betaproteobacteria</taxon>
        <taxon>Nitrosomonadales</taxon>
        <taxon>Thiobacillaceae</taxon>
        <taxon>Sulfuritortus</taxon>
    </lineage>
</organism>
<keyword evidence="5" id="KW-1185">Reference proteome</keyword>
<feature type="domain" description="Glycosyl transferase family 1" evidence="3">
    <location>
        <begin position="196"/>
        <end position="358"/>
    </location>
</feature>
<dbReference type="GO" id="GO:0016757">
    <property type="term" value="F:glycosyltransferase activity"/>
    <property type="evidence" value="ECO:0007669"/>
    <property type="project" value="UniProtKB-KW"/>
</dbReference>
<sequence length="384" mass="42706">MKKIVFVESYPHVLFGQQRTLLSLLDACPVAGIEPLVAATAEGHLVDEVRRRGIPVTILPYPELLSSYGGAIYRYRGWRYLRMLAQWARYLLSLRRALRRLDVAGVYCNDMRGLLTAGLAARSLGLPVLTWDKLDKPHGWLDWLQLPLVCRNLIISDAVLKKYPAWQKRLFRRRIHKVSEGADLKRFDQAVSIRHKLPGEADDVLLAIVGSITPRKGHDRIFSLWPDLIAACPNVRLLVIGKPSGSAEDVRFLDGLPNRTHPRIHFLGMRDDVPNLMRSTDALLVPSRQEGMGLVVVEAMAAGVPVIGANAGGIPEVVVDGETGLIVEGDDRAGWLAAIARLAGSPELRTRMGVAGRRRVECEFNRPVQMAKVLRHCLEMTDGH</sequence>
<name>A0A4R3JVH5_9PROT</name>
<dbReference type="OrthoDB" id="484631at2"/>
<comment type="caution">
    <text evidence="4">The sequence shown here is derived from an EMBL/GenBank/DDBJ whole genome shotgun (WGS) entry which is preliminary data.</text>
</comment>
<accession>A0A4R3JVH5</accession>
<gene>
    <name evidence="4" type="ORF">EDC61_10771</name>
</gene>
<evidence type="ECO:0000259" key="3">
    <source>
        <dbReference type="Pfam" id="PF00534"/>
    </source>
</evidence>